<sequence length="175" mass="19487">MRVINTIVSVVGVFQEMHSEALAAAALGHHQVSSKNSVMKADEADVTGMHLNENRFLRGEVNPGEEKLVGETVVKRIVQLLPDAVAKMKTLGDDTRKIREATKRIDEGDAQLESLKKIGVTLRQLLQAIKKSVHGMQLTKRVYAEADRVAKANHMELVKKIKPSNKFRSDHQKSE</sequence>
<reference evidence="1" key="1">
    <citation type="submission" date="2024-01" db="EMBL/GenBank/DDBJ databases">
        <authorList>
            <person name="Webb A."/>
        </authorList>
    </citation>
    <scope>NUCLEOTIDE SEQUENCE</scope>
    <source>
        <strain evidence="1">Pm1</strain>
    </source>
</reference>
<dbReference type="EMBL" id="CAKLBY020000225">
    <property type="protein sequence ID" value="CAK7936779.1"/>
    <property type="molecule type" value="Genomic_DNA"/>
</dbReference>
<accession>A0AAV1UUM2</accession>
<dbReference type="Proteomes" id="UP001162060">
    <property type="component" value="Unassembled WGS sequence"/>
</dbReference>
<dbReference type="AlphaFoldDB" id="A0AAV1UUM2"/>
<comment type="caution">
    <text evidence="1">The sequence shown here is derived from an EMBL/GenBank/DDBJ whole genome shotgun (WGS) entry which is preliminary data.</text>
</comment>
<evidence type="ECO:0000313" key="1">
    <source>
        <dbReference type="EMBL" id="CAK7936779.1"/>
    </source>
</evidence>
<gene>
    <name evidence="1" type="ORF">PM001_LOCUS21929</name>
</gene>
<evidence type="ECO:0000313" key="2">
    <source>
        <dbReference type="Proteomes" id="UP001162060"/>
    </source>
</evidence>
<protein>
    <submittedName>
        <fullName evidence="1">Uncharacterized protein</fullName>
    </submittedName>
</protein>
<name>A0AAV1UUM2_9STRA</name>
<proteinExistence type="predicted"/>
<organism evidence="1 2">
    <name type="scientific">Peronospora matthiolae</name>
    <dbReference type="NCBI Taxonomy" id="2874970"/>
    <lineage>
        <taxon>Eukaryota</taxon>
        <taxon>Sar</taxon>
        <taxon>Stramenopiles</taxon>
        <taxon>Oomycota</taxon>
        <taxon>Peronosporomycetes</taxon>
        <taxon>Peronosporales</taxon>
        <taxon>Peronosporaceae</taxon>
        <taxon>Peronospora</taxon>
    </lineage>
</organism>